<dbReference type="SUPFAM" id="SSF51604">
    <property type="entry name" value="Enolase C-terminal domain-like"/>
    <property type="match status" value="1"/>
</dbReference>
<evidence type="ECO:0000256" key="2">
    <source>
        <dbReference type="ARBA" id="ARBA00022723"/>
    </source>
</evidence>
<dbReference type="KEGG" id="afl:Aflv_1181"/>
<dbReference type="SFLD" id="SFLDS00001">
    <property type="entry name" value="Enolase"/>
    <property type="match status" value="1"/>
</dbReference>
<dbReference type="GO" id="GO:0016836">
    <property type="term" value="F:hydro-lyase activity"/>
    <property type="evidence" value="ECO:0007669"/>
    <property type="project" value="TreeGrafter"/>
</dbReference>
<gene>
    <name evidence="5" type="ordered locus">Aflv_1181</name>
</gene>
<evidence type="ECO:0000313" key="6">
    <source>
        <dbReference type="Proteomes" id="UP000000742"/>
    </source>
</evidence>
<keyword evidence="2" id="KW-0479">Metal-binding</keyword>
<dbReference type="InterPro" id="IPR029017">
    <property type="entry name" value="Enolase-like_N"/>
</dbReference>
<dbReference type="AlphaFoldDB" id="B7GJA9"/>
<dbReference type="InterPro" id="IPR046945">
    <property type="entry name" value="RHMD-like"/>
</dbReference>
<dbReference type="PANTHER" id="PTHR13794">
    <property type="entry name" value="ENOLASE SUPERFAMILY, MANDELATE RACEMASE"/>
    <property type="match status" value="1"/>
</dbReference>
<dbReference type="InterPro" id="IPR029065">
    <property type="entry name" value="Enolase_C-like"/>
</dbReference>
<dbReference type="CDD" id="cd03316">
    <property type="entry name" value="MR_like"/>
    <property type="match status" value="1"/>
</dbReference>
<dbReference type="InterPro" id="IPR036849">
    <property type="entry name" value="Enolase-like_C_sf"/>
</dbReference>
<dbReference type="HOGENOM" id="CLU_030273_3_1_9"/>
<comment type="cofactor">
    <cofactor evidence="1">
        <name>Mg(2+)</name>
        <dbReference type="ChEBI" id="CHEBI:18420"/>
    </cofactor>
</comment>
<dbReference type="SUPFAM" id="SSF54826">
    <property type="entry name" value="Enolase N-terminal domain-like"/>
    <property type="match status" value="1"/>
</dbReference>
<dbReference type="Pfam" id="PF02746">
    <property type="entry name" value="MR_MLE_N"/>
    <property type="match status" value="1"/>
</dbReference>
<dbReference type="GO" id="GO:0016052">
    <property type="term" value="P:carbohydrate catabolic process"/>
    <property type="evidence" value="ECO:0007669"/>
    <property type="project" value="TreeGrafter"/>
</dbReference>
<dbReference type="PANTHER" id="PTHR13794:SF58">
    <property type="entry name" value="MITOCHONDRIAL ENOLASE SUPERFAMILY MEMBER 1"/>
    <property type="match status" value="1"/>
</dbReference>
<proteinExistence type="predicted"/>
<sequence>MGIRKGWITLKITSIEVKQYLLPLEPPFKAAWDPEPRKNFPTTIVYVHTDEGITGIGSGDLMVGFEGHEHLFIGQDPFAIERHVQIIDNIDFHYGRCWPLDLALWDLMGKATGQPVYKLLGGRSNKLLAYASTGEIVSPEERAERALCFVEQGFKAMKIRFHHKDVRDDIKVVETVRKAVGDKLEIMVDANQGWKMPWDVERTWDLKMAYQVARELEQLNVFWLEEPLPAHQFELMAKLREMVGIRIAGGEMNRRWHDFREMNKLNALDVYQPDVALAGGITQVRKIADLVQGNGAWFSPHTWTNGIGLLANLHLAAAVSHCPYLEFPYDPPAWTLERRDYIQKERLMIDADGYLVVPEKPGLGIELDEEALKRYEIHHVYVGENKKVYV</sequence>
<evidence type="ECO:0000256" key="3">
    <source>
        <dbReference type="ARBA" id="ARBA00022842"/>
    </source>
</evidence>
<dbReference type="SFLD" id="SFLDG00179">
    <property type="entry name" value="mandelate_racemase"/>
    <property type="match status" value="1"/>
</dbReference>
<keyword evidence="3" id="KW-0460">Magnesium</keyword>
<evidence type="ECO:0000259" key="4">
    <source>
        <dbReference type="SMART" id="SM00922"/>
    </source>
</evidence>
<dbReference type="Proteomes" id="UP000000742">
    <property type="component" value="Chromosome"/>
</dbReference>
<accession>B7GJA9</accession>
<evidence type="ECO:0000313" key="5">
    <source>
        <dbReference type="EMBL" id="ACJ33557.1"/>
    </source>
</evidence>
<dbReference type="EMBL" id="CP000922">
    <property type="protein sequence ID" value="ACJ33557.1"/>
    <property type="molecule type" value="Genomic_DNA"/>
</dbReference>
<dbReference type="GO" id="GO:0000287">
    <property type="term" value="F:magnesium ion binding"/>
    <property type="evidence" value="ECO:0007669"/>
    <property type="project" value="TreeGrafter"/>
</dbReference>
<evidence type="ECO:0000256" key="1">
    <source>
        <dbReference type="ARBA" id="ARBA00001946"/>
    </source>
</evidence>
<organism evidence="5 6">
    <name type="scientific">Anoxybacillus flavithermus (strain DSM 21510 / WK1)</name>
    <dbReference type="NCBI Taxonomy" id="491915"/>
    <lineage>
        <taxon>Bacteria</taxon>
        <taxon>Bacillati</taxon>
        <taxon>Bacillota</taxon>
        <taxon>Bacilli</taxon>
        <taxon>Bacillales</taxon>
        <taxon>Anoxybacillaceae</taxon>
        <taxon>Anoxybacillus</taxon>
    </lineage>
</organism>
<dbReference type="SMART" id="SM00922">
    <property type="entry name" value="MR_MLE"/>
    <property type="match status" value="1"/>
</dbReference>
<dbReference type="STRING" id="491915.Aflv_1181"/>
<name>B7GJA9_ANOFW</name>
<dbReference type="InterPro" id="IPR013342">
    <property type="entry name" value="Mandelate_racemase_C"/>
</dbReference>
<dbReference type="Gene3D" id="3.20.20.120">
    <property type="entry name" value="Enolase-like C-terminal domain"/>
    <property type="match status" value="1"/>
</dbReference>
<dbReference type="Gene3D" id="3.30.390.10">
    <property type="entry name" value="Enolase-like, N-terminal domain"/>
    <property type="match status" value="1"/>
</dbReference>
<reference evidence="5 6" key="1">
    <citation type="journal article" date="2008" name="Genome Biol.">
        <title>Encapsulated in silica: genome, proteome and physiology of the thermophilic bacterium Anoxybacillus flavithermus WK1.</title>
        <authorList>
            <person name="Saw J.H."/>
            <person name="Mountain B.W."/>
            <person name="Feng L."/>
            <person name="Omelchenko M.V."/>
            <person name="Hou S."/>
            <person name="Saito J.A."/>
            <person name="Stott M.B."/>
            <person name="Li D."/>
            <person name="Zhao G."/>
            <person name="Wu J."/>
            <person name="Galperin M.Y."/>
            <person name="Koonin E.V."/>
            <person name="Makarova K.S."/>
            <person name="Wolf Y.I."/>
            <person name="Rigden D.J."/>
            <person name="Dunfield P.F."/>
            <person name="Wang L."/>
            <person name="Alam M."/>
        </authorList>
    </citation>
    <scope>NUCLEOTIDE SEQUENCE [LARGE SCALE GENOMIC DNA]</scope>
    <source>
        <strain evidence="6">DSM 21510 / WK1</strain>
    </source>
</reference>
<dbReference type="eggNOG" id="COG4948">
    <property type="taxonomic scope" value="Bacteria"/>
</dbReference>
<feature type="domain" description="Mandelate racemase/muconate lactonizing enzyme C-terminal" evidence="4">
    <location>
        <begin position="139"/>
        <end position="246"/>
    </location>
</feature>
<protein>
    <submittedName>
        <fullName evidence="5">Galactonate dehydratase</fullName>
    </submittedName>
</protein>
<dbReference type="Pfam" id="PF13378">
    <property type="entry name" value="MR_MLE_C"/>
    <property type="match status" value="1"/>
</dbReference>
<dbReference type="InterPro" id="IPR013341">
    <property type="entry name" value="Mandelate_racemase_N_dom"/>
</dbReference>